<feature type="domain" description="Rhodanese" evidence="1">
    <location>
        <begin position="18"/>
        <end position="108"/>
    </location>
</feature>
<evidence type="ECO:0000313" key="2">
    <source>
        <dbReference type="EMBL" id="KWX22513.1"/>
    </source>
</evidence>
<accession>A0A132PJN0</accession>
<dbReference type="InterPro" id="IPR001763">
    <property type="entry name" value="Rhodanese-like_dom"/>
</dbReference>
<name>A0A132PJN0_9MYCO</name>
<keyword evidence="3" id="KW-1185">Reference proteome</keyword>
<dbReference type="PANTHER" id="PTHR43031">
    <property type="entry name" value="FAD-DEPENDENT OXIDOREDUCTASE"/>
    <property type="match status" value="1"/>
</dbReference>
<dbReference type="RefSeq" id="WP_067851957.1">
    <property type="nucleotide sequence ID" value="NZ_LGTW01000013.1"/>
</dbReference>
<comment type="caution">
    <text evidence="2">The sequence shown here is derived from an EMBL/GenBank/DDBJ whole genome shotgun (WGS) entry which is preliminary data.</text>
</comment>
<keyword evidence="2" id="KW-0808">Transferase</keyword>
<protein>
    <submittedName>
        <fullName evidence="2">Sulfurtransferase</fullName>
    </submittedName>
</protein>
<dbReference type="AlphaFoldDB" id="A0A132PJN0"/>
<reference evidence="2 3" key="1">
    <citation type="submission" date="2015-07" db="EMBL/GenBank/DDBJ databases">
        <title>A draft genome sequence of Mycobacterium wolinskyi.</title>
        <authorList>
            <person name="de Man T.J."/>
            <person name="Perry K.A."/>
            <person name="Coulliette A.D."/>
            <person name="Jensen B."/>
            <person name="Toney N.C."/>
            <person name="Limbago B.M."/>
            <person name="Noble-Wang J."/>
        </authorList>
    </citation>
    <scope>NUCLEOTIDE SEQUENCE [LARGE SCALE GENOMIC DNA]</scope>
    <source>
        <strain evidence="2 3">CDC_01</strain>
    </source>
</reference>
<dbReference type="PATRIC" id="fig|59750.3.peg.1418"/>
<dbReference type="Pfam" id="PF00581">
    <property type="entry name" value="Rhodanese"/>
    <property type="match status" value="1"/>
</dbReference>
<dbReference type="Pfam" id="PF11127">
    <property type="entry name" value="YgaP-like_TM"/>
    <property type="match status" value="1"/>
</dbReference>
<evidence type="ECO:0000259" key="1">
    <source>
        <dbReference type="PROSITE" id="PS50206"/>
    </source>
</evidence>
<proteinExistence type="predicted"/>
<dbReference type="PANTHER" id="PTHR43031:SF1">
    <property type="entry name" value="PYRIDINE NUCLEOTIDE-DISULPHIDE OXIDOREDUCTASE"/>
    <property type="match status" value="1"/>
</dbReference>
<dbReference type="Proteomes" id="UP000070612">
    <property type="component" value="Unassembled WGS sequence"/>
</dbReference>
<evidence type="ECO:0000313" key="3">
    <source>
        <dbReference type="Proteomes" id="UP000070612"/>
    </source>
</evidence>
<dbReference type="InterPro" id="IPR036873">
    <property type="entry name" value="Rhodanese-like_dom_sf"/>
</dbReference>
<sequence length="197" mass="20974">MTAPVTIDSAELSDRLTSPVPPRVLDVRTPGEFETAHIAGSYNVPLDLLREHRDEIVKHLDEEIVLICRSGQRATQAEEDLRKAGLTNVHILGGGITAWEAAGFAVSRGRQRWDIERQVRLVAGSIVLSSVLASVVAPKLKWVAAAIGGGLTFASLTNTCAMGMALAKLPYNRGAACDAQSIVSQLTGPCPAQPKGR</sequence>
<dbReference type="GO" id="GO:0016740">
    <property type="term" value="F:transferase activity"/>
    <property type="evidence" value="ECO:0007669"/>
    <property type="project" value="UniProtKB-KW"/>
</dbReference>
<dbReference type="CDD" id="cd00158">
    <property type="entry name" value="RHOD"/>
    <property type="match status" value="1"/>
</dbReference>
<dbReference type="SMART" id="SM00450">
    <property type="entry name" value="RHOD"/>
    <property type="match status" value="1"/>
</dbReference>
<dbReference type="InterPro" id="IPR050229">
    <property type="entry name" value="GlpE_sulfurtransferase"/>
</dbReference>
<dbReference type="Gene3D" id="3.40.250.10">
    <property type="entry name" value="Rhodanese-like domain"/>
    <property type="match status" value="1"/>
</dbReference>
<dbReference type="EMBL" id="LGTW01000013">
    <property type="protein sequence ID" value="KWX22513.1"/>
    <property type="molecule type" value="Genomic_DNA"/>
</dbReference>
<organism evidence="2 3">
    <name type="scientific">Mycolicibacterium wolinskyi</name>
    <dbReference type="NCBI Taxonomy" id="59750"/>
    <lineage>
        <taxon>Bacteria</taxon>
        <taxon>Bacillati</taxon>
        <taxon>Actinomycetota</taxon>
        <taxon>Actinomycetes</taxon>
        <taxon>Mycobacteriales</taxon>
        <taxon>Mycobacteriaceae</taxon>
        <taxon>Mycolicibacterium</taxon>
    </lineage>
</organism>
<dbReference type="PROSITE" id="PS50206">
    <property type="entry name" value="RHODANESE_3"/>
    <property type="match status" value="1"/>
</dbReference>
<dbReference type="InterPro" id="IPR021309">
    <property type="entry name" value="YgaP-like_TM"/>
</dbReference>
<gene>
    <name evidence="2" type="ORF">AFM11_20420</name>
</gene>
<dbReference type="Gene3D" id="6.10.140.1340">
    <property type="match status" value="1"/>
</dbReference>
<dbReference type="SUPFAM" id="SSF52821">
    <property type="entry name" value="Rhodanese/Cell cycle control phosphatase"/>
    <property type="match status" value="1"/>
</dbReference>